<dbReference type="InterPro" id="IPR046536">
    <property type="entry name" value="DUF6601"/>
</dbReference>
<dbReference type="Proteomes" id="UP001610444">
    <property type="component" value="Unassembled WGS sequence"/>
</dbReference>
<keyword evidence="1" id="KW-1133">Transmembrane helix</keyword>
<name>A0ABR4JEY6_9EURO</name>
<accession>A0ABR4JEY6</accession>
<gene>
    <name evidence="2" type="ORF">BJX68DRAFT_272525</name>
</gene>
<dbReference type="Pfam" id="PF20246">
    <property type="entry name" value="DUF6601"/>
    <property type="match status" value="1"/>
</dbReference>
<feature type="transmembrane region" description="Helical" evidence="1">
    <location>
        <begin position="185"/>
        <end position="207"/>
    </location>
</feature>
<dbReference type="EMBL" id="JBFXLR010000083">
    <property type="protein sequence ID" value="KAL2838581.1"/>
    <property type="molecule type" value="Genomic_DNA"/>
</dbReference>
<sequence length="240" mass="27881">MWYYKDLYVKALPHCLLNFHFWRTHLAALPPQTPDQASLYAVALGFVLSYPFLIRHESDFYVTQTKSLLLEKVSYIEFQRYIHPFYGIQDSQVSPRWQFGQLRRTRLNRALRLAQPPSRRGKGFLQRIFYLQVYWQMGQSLADIVTMLLFIYASFSLSLAAMSLIHATRSPRWGTVRRVSWGYAVAGLMILAGLWSCIGLVVSWKFLAQLCFALKERWSRGQVSANQECPNLPLFSVLSL</sequence>
<dbReference type="RefSeq" id="XP_070893093.1">
    <property type="nucleotide sequence ID" value="XM_071047226.1"/>
</dbReference>
<dbReference type="PANTHER" id="PTHR34414:SF1">
    <property type="entry name" value="SUBTILISIN-LIKE SERINE PROTEASE"/>
    <property type="match status" value="1"/>
</dbReference>
<dbReference type="PANTHER" id="PTHR34414">
    <property type="entry name" value="HET DOMAIN-CONTAINING PROTEIN-RELATED"/>
    <property type="match status" value="1"/>
</dbReference>
<proteinExistence type="predicted"/>
<reference evidence="2 3" key="1">
    <citation type="submission" date="2024-07" db="EMBL/GenBank/DDBJ databases">
        <title>Section-level genome sequencing and comparative genomics of Aspergillus sections Usti and Cavernicolus.</title>
        <authorList>
            <consortium name="Lawrence Berkeley National Laboratory"/>
            <person name="Nybo J.L."/>
            <person name="Vesth T.C."/>
            <person name="Theobald S."/>
            <person name="Frisvad J.C."/>
            <person name="Larsen T.O."/>
            <person name="Kjaerboelling I."/>
            <person name="Rothschild-Mancinelli K."/>
            <person name="Lyhne E.K."/>
            <person name="Kogle M.E."/>
            <person name="Barry K."/>
            <person name="Clum A."/>
            <person name="Na H."/>
            <person name="Ledsgaard L."/>
            <person name="Lin J."/>
            <person name="Lipzen A."/>
            <person name="Kuo A."/>
            <person name="Riley R."/>
            <person name="Mondo S."/>
            <person name="LaButti K."/>
            <person name="Haridas S."/>
            <person name="Pangalinan J."/>
            <person name="Salamov A.A."/>
            <person name="Simmons B.A."/>
            <person name="Magnuson J.K."/>
            <person name="Chen J."/>
            <person name="Drula E."/>
            <person name="Henrissat B."/>
            <person name="Wiebenga A."/>
            <person name="Lubbers R.J."/>
            <person name="Gomes A.C."/>
            <person name="Macurrencykelacurrency M.R."/>
            <person name="Stajich J."/>
            <person name="Grigoriev I.V."/>
            <person name="Mortensen U.H."/>
            <person name="De vries R.P."/>
            <person name="Baker S.E."/>
            <person name="Andersen M.R."/>
        </authorList>
    </citation>
    <scope>NUCLEOTIDE SEQUENCE [LARGE SCALE GENOMIC DNA]</scope>
    <source>
        <strain evidence="2 3">CBS 756.74</strain>
    </source>
</reference>
<comment type="caution">
    <text evidence="2">The sequence shown here is derived from an EMBL/GenBank/DDBJ whole genome shotgun (WGS) entry which is preliminary data.</text>
</comment>
<keyword evidence="1" id="KW-0472">Membrane</keyword>
<protein>
    <submittedName>
        <fullName evidence="2">Uncharacterized protein</fullName>
    </submittedName>
</protein>
<dbReference type="GeneID" id="98162390"/>
<evidence type="ECO:0000256" key="1">
    <source>
        <dbReference type="SAM" id="Phobius"/>
    </source>
</evidence>
<organism evidence="2 3">
    <name type="scientific">Aspergillus pseudodeflectus</name>
    <dbReference type="NCBI Taxonomy" id="176178"/>
    <lineage>
        <taxon>Eukaryota</taxon>
        <taxon>Fungi</taxon>
        <taxon>Dikarya</taxon>
        <taxon>Ascomycota</taxon>
        <taxon>Pezizomycotina</taxon>
        <taxon>Eurotiomycetes</taxon>
        <taxon>Eurotiomycetidae</taxon>
        <taxon>Eurotiales</taxon>
        <taxon>Aspergillaceae</taxon>
        <taxon>Aspergillus</taxon>
        <taxon>Aspergillus subgen. Nidulantes</taxon>
    </lineage>
</organism>
<feature type="transmembrane region" description="Helical" evidence="1">
    <location>
        <begin position="144"/>
        <end position="165"/>
    </location>
</feature>
<evidence type="ECO:0000313" key="3">
    <source>
        <dbReference type="Proteomes" id="UP001610444"/>
    </source>
</evidence>
<keyword evidence="1" id="KW-0812">Transmembrane</keyword>
<evidence type="ECO:0000313" key="2">
    <source>
        <dbReference type="EMBL" id="KAL2838581.1"/>
    </source>
</evidence>
<feature type="transmembrane region" description="Helical" evidence="1">
    <location>
        <begin position="37"/>
        <end position="54"/>
    </location>
</feature>
<keyword evidence="3" id="KW-1185">Reference proteome</keyword>